<dbReference type="Proteomes" id="UP001056120">
    <property type="component" value="Linkage Group LG06"/>
</dbReference>
<name>A0ACB9J1H9_9ASTR</name>
<evidence type="ECO:0000313" key="1">
    <source>
        <dbReference type="EMBL" id="KAI3813966.1"/>
    </source>
</evidence>
<evidence type="ECO:0000313" key="2">
    <source>
        <dbReference type="Proteomes" id="UP001056120"/>
    </source>
</evidence>
<dbReference type="EMBL" id="CM042023">
    <property type="protein sequence ID" value="KAI3813966.1"/>
    <property type="molecule type" value="Genomic_DNA"/>
</dbReference>
<keyword evidence="2" id="KW-1185">Reference proteome</keyword>
<gene>
    <name evidence="1" type="ORF">L1987_18702</name>
</gene>
<organism evidence="1 2">
    <name type="scientific">Smallanthus sonchifolius</name>
    <dbReference type="NCBI Taxonomy" id="185202"/>
    <lineage>
        <taxon>Eukaryota</taxon>
        <taxon>Viridiplantae</taxon>
        <taxon>Streptophyta</taxon>
        <taxon>Embryophyta</taxon>
        <taxon>Tracheophyta</taxon>
        <taxon>Spermatophyta</taxon>
        <taxon>Magnoliopsida</taxon>
        <taxon>eudicotyledons</taxon>
        <taxon>Gunneridae</taxon>
        <taxon>Pentapetalae</taxon>
        <taxon>asterids</taxon>
        <taxon>campanulids</taxon>
        <taxon>Asterales</taxon>
        <taxon>Asteraceae</taxon>
        <taxon>Asteroideae</taxon>
        <taxon>Heliantheae alliance</taxon>
        <taxon>Millerieae</taxon>
        <taxon>Smallanthus</taxon>
    </lineage>
</organism>
<accession>A0ACB9J1H9</accession>
<reference evidence="2" key="1">
    <citation type="journal article" date="2022" name="Mol. Ecol. Resour.">
        <title>The genomes of chicory, endive, great burdock and yacon provide insights into Asteraceae palaeo-polyploidization history and plant inulin production.</title>
        <authorList>
            <person name="Fan W."/>
            <person name="Wang S."/>
            <person name="Wang H."/>
            <person name="Wang A."/>
            <person name="Jiang F."/>
            <person name="Liu H."/>
            <person name="Zhao H."/>
            <person name="Xu D."/>
            <person name="Zhang Y."/>
        </authorList>
    </citation>
    <scope>NUCLEOTIDE SEQUENCE [LARGE SCALE GENOMIC DNA]</scope>
    <source>
        <strain evidence="2">cv. Yunnan</strain>
    </source>
</reference>
<comment type="caution">
    <text evidence="1">The sequence shown here is derived from an EMBL/GenBank/DDBJ whole genome shotgun (WGS) entry which is preliminary data.</text>
</comment>
<proteinExistence type="predicted"/>
<sequence>MEVRFFTVESELLNYQGNVKVCGFIDQCLTTNVDIHMIGKIASKLPHTTIAYSQVALENCFYASLSCFTLCFGVSSRCFEKMLVGDVTSCFIFSTLMLQQVILMLSQVAYELLRTAYFATTLAALVALDLDCLDVSYYNESQLVRVTRMYWLDWSGQLLDNTFCTESYLHVRMYWLKRFIPSASILC</sequence>
<reference evidence="1 2" key="2">
    <citation type="journal article" date="2022" name="Mol. Ecol. Resour.">
        <title>The genomes of chicory, endive, great burdock and yacon provide insights into Asteraceae paleo-polyploidization history and plant inulin production.</title>
        <authorList>
            <person name="Fan W."/>
            <person name="Wang S."/>
            <person name="Wang H."/>
            <person name="Wang A."/>
            <person name="Jiang F."/>
            <person name="Liu H."/>
            <person name="Zhao H."/>
            <person name="Xu D."/>
            <person name="Zhang Y."/>
        </authorList>
    </citation>
    <scope>NUCLEOTIDE SEQUENCE [LARGE SCALE GENOMIC DNA]</scope>
    <source>
        <strain evidence="2">cv. Yunnan</strain>
        <tissue evidence="1">Leaves</tissue>
    </source>
</reference>
<protein>
    <submittedName>
        <fullName evidence="1">Uncharacterized protein</fullName>
    </submittedName>
</protein>